<gene>
    <name evidence="2" type="ORF">LTR82_015620</name>
</gene>
<evidence type="ECO:0000259" key="1">
    <source>
        <dbReference type="Pfam" id="PF00561"/>
    </source>
</evidence>
<dbReference type="Proteomes" id="UP001168146">
    <property type="component" value="Unassembled WGS sequence"/>
</dbReference>
<organism evidence="2 3">
    <name type="scientific">Friedmanniomyces endolithicus</name>
    <dbReference type="NCBI Taxonomy" id="329885"/>
    <lineage>
        <taxon>Eukaryota</taxon>
        <taxon>Fungi</taxon>
        <taxon>Dikarya</taxon>
        <taxon>Ascomycota</taxon>
        <taxon>Pezizomycotina</taxon>
        <taxon>Dothideomycetes</taxon>
        <taxon>Dothideomycetidae</taxon>
        <taxon>Mycosphaerellales</taxon>
        <taxon>Teratosphaeriaceae</taxon>
        <taxon>Friedmanniomyces</taxon>
    </lineage>
</organism>
<dbReference type="AlphaFoldDB" id="A0AAN6F9G0"/>
<reference evidence="2" key="1">
    <citation type="submission" date="2021-12" db="EMBL/GenBank/DDBJ databases">
        <title>Black yeast isolated from Biological Soil Crust.</title>
        <authorList>
            <person name="Kurbessoian T."/>
        </authorList>
    </citation>
    <scope>NUCLEOTIDE SEQUENCE</scope>
    <source>
        <strain evidence="2">CCFEE 5208</strain>
    </source>
</reference>
<comment type="caution">
    <text evidence="2">The sequence shown here is derived from an EMBL/GenBank/DDBJ whole genome shotgun (WGS) entry which is preliminary data.</text>
</comment>
<protein>
    <recommendedName>
        <fullName evidence="1">AB hydrolase-1 domain-containing protein</fullName>
    </recommendedName>
</protein>
<dbReference type="PRINTS" id="PR00111">
    <property type="entry name" value="ABHYDROLASE"/>
</dbReference>
<dbReference type="InterPro" id="IPR029058">
    <property type="entry name" value="AB_hydrolase_fold"/>
</dbReference>
<dbReference type="EMBL" id="JASUXU010000088">
    <property type="protein sequence ID" value="KAK0308286.1"/>
    <property type="molecule type" value="Genomic_DNA"/>
</dbReference>
<evidence type="ECO:0000313" key="2">
    <source>
        <dbReference type="EMBL" id="KAK0308286.1"/>
    </source>
</evidence>
<dbReference type="SUPFAM" id="SSF53474">
    <property type="entry name" value="alpha/beta-Hydrolases"/>
    <property type="match status" value="1"/>
</dbReference>
<proteinExistence type="predicted"/>
<dbReference type="InterPro" id="IPR050471">
    <property type="entry name" value="AB_hydrolase"/>
</dbReference>
<dbReference type="PANTHER" id="PTHR43433">
    <property type="entry name" value="HYDROLASE, ALPHA/BETA FOLD FAMILY PROTEIN"/>
    <property type="match status" value="1"/>
</dbReference>
<sequence length="291" mass="32154">MRVYEFGDETGRKVMLVHGDATSAPLWRQVAEGLVEMGCRVIVLDLWGRGYSSSPNAIHDGRLFGLQLLFAASSSPLPWCSEGFSIVGFSLGGGIAMDFVASFPHLVQSVALLAPVGLLRDLPASYQRLQQAARERHDEAELKNLLASILGVEQSHNNPAAEEPQSDHPEKSAAVDSDAIQRWQFLHHEGHAASFISSLLHGPIQHQHEMWREASRVLREKRRSQEGKEMLVVIRGSEDGVVSSAHLQEDLDAIVGRGEYVFEEVPGGHEFLLDKAASEEVVGILRREWNL</sequence>
<dbReference type="Gene3D" id="3.40.50.1820">
    <property type="entry name" value="alpha/beta hydrolase"/>
    <property type="match status" value="1"/>
</dbReference>
<dbReference type="Pfam" id="PF00561">
    <property type="entry name" value="Abhydrolase_1"/>
    <property type="match status" value="1"/>
</dbReference>
<feature type="domain" description="AB hydrolase-1" evidence="1">
    <location>
        <begin position="14"/>
        <end position="275"/>
    </location>
</feature>
<dbReference type="PANTHER" id="PTHR43433:SF1">
    <property type="entry name" value="BLL5160 PROTEIN"/>
    <property type="match status" value="1"/>
</dbReference>
<evidence type="ECO:0000313" key="3">
    <source>
        <dbReference type="Proteomes" id="UP001168146"/>
    </source>
</evidence>
<dbReference type="InterPro" id="IPR000073">
    <property type="entry name" value="AB_hydrolase_1"/>
</dbReference>
<name>A0AAN6F9G0_9PEZI</name>
<accession>A0AAN6F9G0</accession>